<protein>
    <submittedName>
        <fullName evidence="5">Cobalt-zinc-cadmium efflux system membrane fusion protein</fullName>
    </submittedName>
</protein>
<dbReference type="PANTHER" id="PTHR30097:SF4">
    <property type="entry name" value="SLR6042 PROTEIN"/>
    <property type="match status" value="1"/>
</dbReference>
<dbReference type="Gene3D" id="2.40.30.170">
    <property type="match status" value="1"/>
</dbReference>
<dbReference type="Pfam" id="PF25973">
    <property type="entry name" value="BSH_CzcB"/>
    <property type="match status" value="1"/>
</dbReference>
<dbReference type="Pfam" id="PF25954">
    <property type="entry name" value="Beta-barrel_RND_2"/>
    <property type="match status" value="1"/>
</dbReference>
<evidence type="ECO:0000313" key="5">
    <source>
        <dbReference type="EMBL" id="MEY9458370.1"/>
    </source>
</evidence>
<dbReference type="Proteomes" id="UP001565369">
    <property type="component" value="Unassembled WGS sequence"/>
</dbReference>
<proteinExistence type="inferred from homology"/>
<feature type="domain" description="CzcB-like barrel-sandwich hybrid" evidence="4">
    <location>
        <begin position="233"/>
        <end position="380"/>
    </location>
</feature>
<dbReference type="PANTHER" id="PTHR30097">
    <property type="entry name" value="CATION EFFLUX SYSTEM PROTEIN CUSB"/>
    <property type="match status" value="1"/>
</dbReference>
<comment type="caution">
    <text evidence="5">The sequence shown here is derived from an EMBL/GenBank/DDBJ whole genome shotgun (WGS) entry which is preliminary data.</text>
</comment>
<dbReference type="NCBIfam" id="TIGR01730">
    <property type="entry name" value="RND_mfp"/>
    <property type="match status" value="1"/>
</dbReference>
<accession>A0ABV4G3A4</accession>
<comment type="similarity">
    <text evidence="1">Belongs to the membrane fusion protein (MFP) (TC 8.A.1) family.</text>
</comment>
<dbReference type="Gene3D" id="2.40.420.20">
    <property type="match status" value="1"/>
</dbReference>
<dbReference type="InterPro" id="IPR058792">
    <property type="entry name" value="Beta-barrel_RND_2"/>
</dbReference>
<keyword evidence="6" id="KW-1185">Reference proteome</keyword>
<organism evidence="5 6">
    <name type="scientific">Bradyrhizobium ottawaense</name>
    <dbReference type="NCBI Taxonomy" id="931866"/>
    <lineage>
        <taxon>Bacteria</taxon>
        <taxon>Pseudomonadati</taxon>
        <taxon>Pseudomonadota</taxon>
        <taxon>Alphaproteobacteria</taxon>
        <taxon>Hyphomicrobiales</taxon>
        <taxon>Nitrobacteraceae</taxon>
        <taxon>Bradyrhizobium</taxon>
    </lineage>
</organism>
<evidence type="ECO:0000256" key="2">
    <source>
        <dbReference type="ARBA" id="ARBA00022448"/>
    </source>
</evidence>
<sequence length="530" mass="57194">MESQELSARHGQIKSKALGSGDWRAARCIPFPHVRSDFRRQHFDVRRTPGVLRRSAMGECRLHEPNQRDKAGCQDRRESCWSHGRLSEGCKASLASRAGTELSKINRSPPGTASSLPKWWARLRQINAPTRWWVKRNLRSSSASLAGECGTFLMRVRHVPLLLTFSGGTLARTLIAIALSLLPSVSMAQDEVKLSDAQARNLGVRVTHPVASRTDLTLPYPVQIVIPTQQLWVVSAPVAGMVANLLVGRGDRATAGQPLVTLESPSFVSQQRDYLHAIAQEHLANQQLNRNADLFEGKAVPQRVLEASQAEARQAALVVAERRQMLHLSGMSDDAISRLAQQAAISGTLTVNAPQAASVVELAVSPGQRLEQSAPLVKLARLSPLWAEIAVPAANIRAIRTGAKVEIEGYSTPGKVVLVSETIDPATQTILVRAEVPNDGELHPGQTTAARIGFLSTGESAWEIPYSGLVRRGEQTSVFVAFDGGFRLVPVKLLAEDQDHVVVAGAVSARDEIAIGGISALRGILSGLGQ</sequence>
<dbReference type="EMBL" id="JBGBZJ010000003">
    <property type="protein sequence ID" value="MEY9458370.1"/>
    <property type="molecule type" value="Genomic_DNA"/>
</dbReference>
<dbReference type="InterPro" id="IPR006143">
    <property type="entry name" value="RND_pump_MFP"/>
</dbReference>
<dbReference type="SUPFAM" id="SSF111369">
    <property type="entry name" value="HlyD-like secretion proteins"/>
    <property type="match status" value="1"/>
</dbReference>
<gene>
    <name evidence="5" type="ORF">ABIG07_007318</name>
</gene>
<evidence type="ECO:0000256" key="1">
    <source>
        <dbReference type="ARBA" id="ARBA00009477"/>
    </source>
</evidence>
<dbReference type="InterPro" id="IPR058647">
    <property type="entry name" value="BSH_CzcB-like"/>
</dbReference>
<evidence type="ECO:0000259" key="4">
    <source>
        <dbReference type="Pfam" id="PF25973"/>
    </source>
</evidence>
<evidence type="ECO:0000313" key="6">
    <source>
        <dbReference type="Proteomes" id="UP001565369"/>
    </source>
</evidence>
<dbReference type="Gene3D" id="1.10.287.470">
    <property type="entry name" value="Helix hairpin bin"/>
    <property type="match status" value="1"/>
</dbReference>
<dbReference type="Gene3D" id="2.40.50.100">
    <property type="match status" value="1"/>
</dbReference>
<feature type="domain" description="CusB-like beta-barrel" evidence="3">
    <location>
        <begin position="384"/>
        <end position="451"/>
    </location>
</feature>
<keyword evidence="2" id="KW-0813">Transport</keyword>
<reference evidence="5 6" key="1">
    <citation type="submission" date="2024-07" db="EMBL/GenBank/DDBJ databases">
        <title>Genomic Encyclopedia of Type Strains, Phase V (KMG-V): Genome sequencing to study the core and pangenomes of soil and plant-associated prokaryotes.</title>
        <authorList>
            <person name="Whitman W."/>
        </authorList>
    </citation>
    <scope>NUCLEOTIDE SEQUENCE [LARGE SCALE GENOMIC DNA]</scope>
    <source>
        <strain evidence="5 6">USDA 152</strain>
    </source>
</reference>
<evidence type="ECO:0000259" key="3">
    <source>
        <dbReference type="Pfam" id="PF25954"/>
    </source>
</evidence>
<name>A0ABV4G3A4_9BRAD</name>
<dbReference type="InterPro" id="IPR051909">
    <property type="entry name" value="MFP_Cation_Efflux"/>
</dbReference>